<dbReference type="Proteomes" id="UP000501726">
    <property type="component" value="Chromosome"/>
</dbReference>
<reference evidence="3" key="1">
    <citation type="submission" date="2019-11" db="EMBL/GenBank/DDBJ databases">
        <title>Isolation and characterization of two novel species in the genus Thiomicrorhabdus.</title>
        <authorList>
            <person name="Mochizuki J."/>
            <person name="Kojima H."/>
            <person name="Fukui M."/>
        </authorList>
    </citation>
    <scope>NUCLEOTIDE SEQUENCE [LARGE SCALE GENOMIC DNA]</scope>
    <source>
        <strain evidence="3">aks77</strain>
    </source>
</reference>
<sequence>MKKTLKRFFKKSSKNAVQARNYKLLASSSLFDQSWYLKAYPDVAAAGMDPIVHYLNHGFEEGREPGPRFDSVYYLSQITRLPENQQMVGNPLLHFLQVGKSAGLKPYPEHRAFSHREVSGFQKQLLKFSPFYQRLLRLAEKSTGKPLVLPILEPIKKLKMTALVITWDVGHNPLGRSYMLAEALEQAVDNVVVCGFQFSRYGNDIWQPLRHSRLPVIALPGGEMSEWLAACEQAVKKFKPDVVIACKPRMPSVELGILFKEKYGIPLIVDVDDHELAFFRHAQPYSLAEVLSMPDAVLQKETEPFGEIWSRLTDSLTRDCADALITSNVALEGEFGGTVIPHVRDENAFDPALFSKVRQREKYSIPVDAKVVMFFGTPRVHKGVGEIAEAVGKLNDANILLVVVGEAPDKSVTAQVSQLAYGKVLYLPNQPFSAIPEIIVMADLVILPQDVNHPISKFQLPAKAIDAIGMGIPLLVSATEPMLQLVKDGVARLLPDEPLDKVIAQALKKTLSHSDSLALRKQFLLNYSYHSAALKLKALIETTLSTPLKPLTGFDDLKRLQHRLFPIVRANEATGIDIVVFWKQNDTGLYGRRSDMVIEYLASRDDVRKVVIFDAPISEFDIARLRSADELTQSRNIYIKIYEKLLGKLDTPKISYNVFAHPAGVYTMREDGDGQRISLFDGYAQYLQDVFDREGVSADKSVFWLYPKIPLAEKILDVFKPQKVVVDVVDDHRAWPHVSQVEKAWLTEHYQNLLGHADLAMANCQPVIDSMQVFNPDIRLVANGCEASPKMVEPINNPLYEELKGFKGKVIGFVGNLEAKIDIPLIERIADEFSDALIVLVGSTHANPMVRALQKHSNIRMFGVVPYENINAIVSQFDVGIVPHLKMDMTDNMNPLKVFVYLANRVPVVATEVKNLPDASAVITVKSHDEFIMQIHSALDANQSHDFAFLEQFTWHSRLKTEVDGLLSDSKQKTTFTATAGIPKKIHFVWFSPSGHDGLDDLPLDIRNNIGQWAEMFPDFEIKVWSKRLIEQVFSDSLRVIDAIETSRFEAMKSDIARVAIINREGGVYSDLKNVPKMAFLNELIDVGGTTILDNGADA</sequence>
<dbReference type="SUPFAM" id="SSF53756">
    <property type="entry name" value="UDP-Glycosyltransferase/glycogen phosphorylase"/>
    <property type="match status" value="2"/>
</dbReference>
<dbReference type="InterPro" id="IPR001296">
    <property type="entry name" value="Glyco_trans_1"/>
</dbReference>
<dbReference type="InterPro" id="IPR029044">
    <property type="entry name" value="Nucleotide-diphossugar_trans"/>
</dbReference>
<dbReference type="GO" id="GO:1901135">
    <property type="term" value="P:carbohydrate derivative metabolic process"/>
    <property type="evidence" value="ECO:0007669"/>
    <property type="project" value="UniProtKB-ARBA"/>
</dbReference>
<organism evidence="2 3">
    <name type="scientific">Thiosulfatimonas sediminis</name>
    <dbReference type="NCBI Taxonomy" id="2675054"/>
    <lineage>
        <taxon>Bacteria</taxon>
        <taxon>Pseudomonadati</taxon>
        <taxon>Pseudomonadota</taxon>
        <taxon>Gammaproteobacteria</taxon>
        <taxon>Thiotrichales</taxon>
        <taxon>Piscirickettsiaceae</taxon>
        <taxon>Thiosulfatimonas</taxon>
    </lineage>
</organism>
<dbReference type="PANTHER" id="PTHR12526">
    <property type="entry name" value="GLYCOSYLTRANSFERASE"/>
    <property type="match status" value="1"/>
</dbReference>
<evidence type="ECO:0000313" key="2">
    <source>
        <dbReference type="EMBL" id="BBP46143.1"/>
    </source>
</evidence>
<keyword evidence="3" id="KW-1185">Reference proteome</keyword>
<dbReference type="InterPro" id="IPR007577">
    <property type="entry name" value="GlycoTrfase_DXD_sugar-bd_CS"/>
</dbReference>
<dbReference type="EMBL" id="AP021889">
    <property type="protein sequence ID" value="BBP46143.1"/>
    <property type="molecule type" value="Genomic_DNA"/>
</dbReference>
<dbReference type="Pfam" id="PF04488">
    <property type="entry name" value="Gly_transf_sug"/>
    <property type="match status" value="1"/>
</dbReference>
<dbReference type="Gene3D" id="3.40.50.2000">
    <property type="entry name" value="Glycogen Phosphorylase B"/>
    <property type="match status" value="2"/>
</dbReference>
<evidence type="ECO:0000259" key="1">
    <source>
        <dbReference type="Pfam" id="PF00534"/>
    </source>
</evidence>
<feature type="domain" description="Glycosyl transferase family 1" evidence="1">
    <location>
        <begin position="358"/>
        <end position="514"/>
    </location>
</feature>
<dbReference type="Pfam" id="PF13692">
    <property type="entry name" value="Glyco_trans_1_4"/>
    <property type="match status" value="1"/>
</dbReference>
<dbReference type="KEGG" id="tse:THMIRHAS_15160"/>
<accession>A0A6F8PVH9</accession>
<dbReference type="CDD" id="cd03801">
    <property type="entry name" value="GT4_PimA-like"/>
    <property type="match status" value="1"/>
</dbReference>
<dbReference type="Gene3D" id="3.90.550.20">
    <property type="match status" value="1"/>
</dbReference>
<evidence type="ECO:0000313" key="3">
    <source>
        <dbReference type="Proteomes" id="UP000501726"/>
    </source>
</evidence>
<gene>
    <name evidence="2" type="ORF">THMIRHAS_15160</name>
</gene>
<dbReference type="AlphaFoldDB" id="A0A6F8PVH9"/>
<proteinExistence type="predicted"/>
<dbReference type="GO" id="GO:0016757">
    <property type="term" value="F:glycosyltransferase activity"/>
    <property type="evidence" value="ECO:0007669"/>
    <property type="project" value="InterPro"/>
</dbReference>
<dbReference type="SUPFAM" id="SSF53448">
    <property type="entry name" value="Nucleotide-diphospho-sugar transferases"/>
    <property type="match status" value="1"/>
</dbReference>
<name>A0A6F8PVH9_9GAMM</name>
<dbReference type="RefSeq" id="WP_173272485.1">
    <property type="nucleotide sequence ID" value="NZ_AP021889.1"/>
</dbReference>
<protein>
    <recommendedName>
        <fullName evidence="1">Glycosyl transferase family 1 domain-containing protein</fullName>
    </recommendedName>
</protein>
<dbReference type="Pfam" id="PF00534">
    <property type="entry name" value="Glycos_transf_1"/>
    <property type="match status" value="1"/>
</dbReference>